<evidence type="ECO:0000256" key="3">
    <source>
        <dbReference type="RuleBase" id="RU369035"/>
    </source>
</evidence>
<keyword evidence="2 3" id="KW-0539">Nucleus</keyword>
<dbReference type="GO" id="GO:0003729">
    <property type="term" value="F:mRNA binding"/>
    <property type="evidence" value="ECO:0007669"/>
    <property type="project" value="TreeGrafter"/>
</dbReference>
<protein>
    <recommendedName>
        <fullName evidence="3">mRNA 3'-end-processing protein RNA14</fullName>
    </recommendedName>
</protein>
<feature type="domain" description="Suppressor of forked" evidence="5">
    <location>
        <begin position="29"/>
        <end position="466"/>
    </location>
</feature>
<evidence type="ECO:0000313" key="6">
    <source>
        <dbReference type="EMBL" id="KZV84585.1"/>
    </source>
</evidence>
<dbReference type="GO" id="GO:0180010">
    <property type="term" value="P:co-transcriptional mRNA 3'-end processing, cleavage and polyadenylation pathway"/>
    <property type="evidence" value="ECO:0007669"/>
    <property type="project" value="UniProtKB-UniRule"/>
</dbReference>
<evidence type="ECO:0000259" key="5">
    <source>
        <dbReference type="Pfam" id="PF05843"/>
    </source>
</evidence>
<keyword evidence="7" id="KW-1185">Reference proteome</keyword>
<dbReference type="Gene3D" id="1.25.40.1040">
    <property type="match status" value="1"/>
</dbReference>
<dbReference type="EMBL" id="KV426218">
    <property type="protein sequence ID" value="KZV84585.1"/>
    <property type="molecule type" value="Genomic_DNA"/>
</dbReference>
<keyword evidence="3" id="KW-0963">Cytoplasm</keyword>
<dbReference type="PANTHER" id="PTHR19980:SF0">
    <property type="entry name" value="CLEAVAGE STIMULATION FACTOR SUBUNIT 3"/>
    <property type="match status" value="1"/>
</dbReference>
<feature type="region of interest" description="Disordered" evidence="4">
    <location>
        <begin position="1"/>
        <end position="22"/>
    </location>
</feature>
<dbReference type="STRING" id="1314781.A0A165DI39"/>
<keyword evidence="1" id="KW-0677">Repeat</keyword>
<name>A0A165DI39_EXIGL</name>
<dbReference type="InterPro" id="IPR008847">
    <property type="entry name" value="Suf"/>
</dbReference>
<evidence type="ECO:0000256" key="4">
    <source>
        <dbReference type="SAM" id="MobiDB-lite"/>
    </source>
</evidence>
<dbReference type="SUPFAM" id="SSF48452">
    <property type="entry name" value="TPR-like"/>
    <property type="match status" value="1"/>
</dbReference>
<gene>
    <name evidence="6" type="ORF">EXIGLDRAFT_624012</name>
</gene>
<accession>A0A165DI39</accession>
<evidence type="ECO:0000256" key="2">
    <source>
        <dbReference type="ARBA" id="ARBA00023242"/>
    </source>
</evidence>
<dbReference type="InterPro" id="IPR003107">
    <property type="entry name" value="HAT"/>
</dbReference>
<dbReference type="InParanoid" id="A0A165DI39"/>
<dbReference type="GO" id="GO:0005737">
    <property type="term" value="C:cytoplasm"/>
    <property type="evidence" value="ECO:0007669"/>
    <property type="project" value="UniProtKB-SubCell"/>
</dbReference>
<keyword evidence="3" id="KW-0507">mRNA processing</keyword>
<dbReference type="InterPro" id="IPR011990">
    <property type="entry name" value="TPR-like_helical_dom_sf"/>
</dbReference>
<dbReference type="PANTHER" id="PTHR19980">
    <property type="entry name" value="RNA CLEAVAGE STIMULATION FACTOR"/>
    <property type="match status" value="1"/>
</dbReference>
<reference evidence="6 7" key="1">
    <citation type="journal article" date="2016" name="Mol. Biol. Evol.">
        <title>Comparative Genomics of Early-Diverging Mushroom-Forming Fungi Provides Insights into the Origins of Lignocellulose Decay Capabilities.</title>
        <authorList>
            <person name="Nagy L.G."/>
            <person name="Riley R."/>
            <person name="Tritt A."/>
            <person name="Adam C."/>
            <person name="Daum C."/>
            <person name="Floudas D."/>
            <person name="Sun H."/>
            <person name="Yadav J.S."/>
            <person name="Pangilinan J."/>
            <person name="Larsson K.H."/>
            <person name="Matsuura K."/>
            <person name="Barry K."/>
            <person name="Labutti K."/>
            <person name="Kuo R."/>
            <person name="Ohm R.A."/>
            <person name="Bhattacharya S.S."/>
            <person name="Shirouzu T."/>
            <person name="Yoshinaga Y."/>
            <person name="Martin F.M."/>
            <person name="Grigoriev I.V."/>
            <person name="Hibbett D.S."/>
        </authorList>
    </citation>
    <scope>NUCLEOTIDE SEQUENCE [LARGE SCALE GENOMIC DNA]</scope>
    <source>
        <strain evidence="6 7">HHB12029</strain>
    </source>
</reference>
<dbReference type="OrthoDB" id="26282at2759"/>
<feature type="compositionally biased region" description="Polar residues" evidence="4">
    <location>
        <begin position="1"/>
        <end position="20"/>
    </location>
</feature>
<dbReference type="GO" id="GO:0005634">
    <property type="term" value="C:nucleus"/>
    <property type="evidence" value="ECO:0007669"/>
    <property type="project" value="UniProtKB-SubCell"/>
</dbReference>
<evidence type="ECO:0000313" key="7">
    <source>
        <dbReference type="Proteomes" id="UP000077266"/>
    </source>
</evidence>
<comment type="function">
    <text evidence="3">Component of the cleavage factor IA (CFIA) complex, which is involved in the endonucleolytic cleavage during polyadenylation-dependent pre-mRNA 3'-end formation.</text>
</comment>
<dbReference type="AlphaFoldDB" id="A0A165DI39"/>
<organism evidence="6 7">
    <name type="scientific">Exidia glandulosa HHB12029</name>
    <dbReference type="NCBI Taxonomy" id="1314781"/>
    <lineage>
        <taxon>Eukaryota</taxon>
        <taxon>Fungi</taxon>
        <taxon>Dikarya</taxon>
        <taxon>Basidiomycota</taxon>
        <taxon>Agaricomycotina</taxon>
        <taxon>Agaricomycetes</taxon>
        <taxon>Auriculariales</taxon>
        <taxon>Exidiaceae</taxon>
        <taxon>Exidia</taxon>
    </lineage>
</organism>
<proteinExistence type="predicted"/>
<dbReference type="SMART" id="SM00386">
    <property type="entry name" value="HAT"/>
    <property type="match status" value="5"/>
</dbReference>
<sequence>MVEDSAPTQENSQTASQETVLQEPLSEYDQLRAHLKKNPHDAGAWNRLVEHAEELADMDKIKDAYEALLENYPNTSSAQIAYLQHFLNPGLFQVAESLFSRFLRPSPSVDLWKFYLVYWQPTDPSFRRFNTDPSTRETVKKAYEFALAHIGQDKDSGEIWKEYIDFLASGETHTTWEEQQKMDALRRVYHRAVQIPLENIDQLWRELDVFENKLNKITAKKFLADLSPSYMQARTVLREMRPRISALAQQPTTYSATNLNKMPLQLPQPLSFTAPERALVNGWKSYLLWEESNPLEMEDKDKTLFHTRMQLLYRQAVVKMRFSPEIWYMAYSWTMSIGKQDDAIALLKQGMQANPVSYLLTFAYAEIEEQLKNLEEVHTAYNTFIDALHAELEEMDATQRQLVASASVNSIQAASQHELTMADRRQELGIVWIQYMRFARRAEGLKPARTVFSKARKDKKWVTGAYLCLLSLGCTANRLFART</sequence>
<dbReference type="FunCoup" id="A0A165DI39">
    <property type="interactions" value="1008"/>
</dbReference>
<comment type="subcellular location">
    <subcellularLocation>
        <location evidence="3">Nucleus</location>
    </subcellularLocation>
    <subcellularLocation>
        <location evidence="3">Cytoplasm</location>
    </subcellularLocation>
    <text evidence="3">Nucleus and/or cytoplasm.</text>
</comment>
<dbReference type="Proteomes" id="UP000077266">
    <property type="component" value="Unassembled WGS sequence"/>
</dbReference>
<dbReference type="InterPro" id="IPR045243">
    <property type="entry name" value="Rna14-like"/>
</dbReference>
<evidence type="ECO:0000256" key="1">
    <source>
        <dbReference type="ARBA" id="ARBA00022737"/>
    </source>
</evidence>
<dbReference type="Pfam" id="PF05843">
    <property type="entry name" value="Suf"/>
    <property type="match status" value="1"/>
</dbReference>